<organism evidence="3 4">
    <name type="scientific">Aplysia californica</name>
    <name type="common">California sea hare</name>
    <dbReference type="NCBI Taxonomy" id="6500"/>
    <lineage>
        <taxon>Eukaryota</taxon>
        <taxon>Metazoa</taxon>
        <taxon>Spiralia</taxon>
        <taxon>Lophotrochozoa</taxon>
        <taxon>Mollusca</taxon>
        <taxon>Gastropoda</taxon>
        <taxon>Heterobranchia</taxon>
        <taxon>Euthyneura</taxon>
        <taxon>Tectipleura</taxon>
        <taxon>Aplysiida</taxon>
        <taxon>Aplysioidea</taxon>
        <taxon>Aplysiidae</taxon>
        <taxon>Aplysia</taxon>
    </lineage>
</organism>
<feature type="region of interest" description="Disordered" evidence="1">
    <location>
        <begin position="205"/>
        <end position="261"/>
    </location>
</feature>
<proteinExistence type="predicted"/>
<reference evidence="4" key="1">
    <citation type="submission" date="2025-08" db="UniProtKB">
        <authorList>
            <consortium name="RefSeq"/>
        </authorList>
    </citation>
    <scope>IDENTIFICATION</scope>
</reference>
<sequence>MPFVDHLTDYLVVRLRLIFYIVLVFFSIVTIAGIASMKDKRGLCPLYLDGGRYFTLDYSPPCNFPLCEAVFQLLYCVFRVVVLTLLLSGRASSDHSLYGLKAQSGFVAYELVTAFIIFICACILSAGTNDTCSNMWWECDKDWYSSAQAAQAGAWLSTFLFLASGGVGLLYLYRCGRLPCFKQPPVAGPPANNVSGSVPAYAPESGVDSFGVSGPPPSYPASPPSNQAPPPSYPDPPPSYSAQPPSDLPPPSYPGTMDSKY</sequence>
<keyword evidence="3" id="KW-1185">Reference proteome</keyword>
<evidence type="ECO:0000256" key="2">
    <source>
        <dbReference type="SAM" id="Phobius"/>
    </source>
</evidence>
<feature type="transmembrane region" description="Helical" evidence="2">
    <location>
        <begin position="107"/>
        <end position="127"/>
    </location>
</feature>
<protein>
    <submittedName>
        <fullName evidence="4">Uncharacterized protein LOC101859703</fullName>
    </submittedName>
</protein>
<keyword evidence="2" id="KW-0472">Membrane</keyword>
<keyword evidence="2" id="KW-1133">Transmembrane helix</keyword>
<evidence type="ECO:0000313" key="4">
    <source>
        <dbReference type="RefSeq" id="XP_005097819.2"/>
    </source>
</evidence>
<feature type="compositionally biased region" description="Pro residues" evidence="1">
    <location>
        <begin position="214"/>
        <end position="239"/>
    </location>
</feature>
<dbReference type="GeneID" id="101859703"/>
<feature type="transmembrane region" description="Helical" evidence="2">
    <location>
        <begin position="152"/>
        <end position="173"/>
    </location>
</feature>
<name>A0ABM0JNG9_APLCA</name>
<accession>A0ABM0JNG9</accession>
<dbReference type="RefSeq" id="XP_005097819.2">
    <property type="nucleotide sequence ID" value="XM_005097762.3"/>
</dbReference>
<evidence type="ECO:0000256" key="1">
    <source>
        <dbReference type="SAM" id="MobiDB-lite"/>
    </source>
</evidence>
<keyword evidence="2" id="KW-0812">Transmembrane</keyword>
<gene>
    <name evidence="4" type="primary">LOC101859703</name>
</gene>
<feature type="transmembrane region" description="Helical" evidence="2">
    <location>
        <begin position="69"/>
        <end position="87"/>
    </location>
</feature>
<dbReference type="Proteomes" id="UP000694888">
    <property type="component" value="Unplaced"/>
</dbReference>
<feature type="transmembrane region" description="Helical" evidence="2">
    <location>
        <begin position="17"/>
        <end position="37"/>
    </location>
</feature>
<evidence type="ECO:0000313" key="3">
    <source>
        <dbReference type="Proteomes" id="UP000694888"/>
    </source>
</evidence>